<evidence type="ECO:0000313" key="10">
    <source>
        <dbReference type="Proteomes" id="UP000234789"/>
    </source>
</evidence>
<evidence type="ECO:0000256" key="3">
    <source>
        <dbReference type="ARBA" id="ARBA00022475"/>
    </source>
</evidence>
<keyword evidence="5 7" id="KW-1133">Transmembrane helix</keyword>
<dbReference type="SUPFAM" id="SSF161098">
    <property type="entry name" value="MetI-like"/>
    <property type="match status" value="1"/>
</dbReference>
<dbReference type="PANTHER" id="PTHR30614:SF43">
    <property type="entry name" value="L-CYSTINE TRANSPORT SYSTEM PERMEASE PROTEIN TCYM"/>
    <property type="match status" value="1"/>
</dbReference>
<dbReference type="Gene3D" id="1.10.3720.10">
    <property type="entry name" value="MetI-like"/>
    <property type="match status" value="1"/>
</dbReference>
<dbReference type="EMBL" id="NFEZ01000004">
    <property type="protein sequence ID" value="PLT43846.1"/>
    <property type="molecule type" value="Genomic_DNA"/>
</dbReference>
<keyword evidence="4 7" id="KW-0812">Transmembrane</keyword>
<protein>
    <submittedName>
        <fullName evidence="9">Amino acid ABC transporter, permease protein</fullName>
    </submittedName>
</protein>
<evidence type="ECO:0000259" key="8">
    <source>
        <dbReference type="PROSITE" id="PS50928"/>
    </source>
</evidence>
<dbReference type="PANTHER" id="PTHR30614">
    <property type="entry name" value="MEMBRANE COMPONENT OF AMINO ACID ABC TRANSPORTER"/>
    <property type="match status" value="1"/>
</dbReference>
<comment type="subcellular location">
    <subcellularLocation>
        <location evidence="1 7">Cell membrane</location>
        <topology evidence="1 7">Multi-pass membrane protein</topology>
    </subcellularLocation>
</comment>
<dbReference type="InterPro" id="IPR000515">
    <property type="entry name" value="MetI-like"/>
</dbReference>
<name>A0A2N5N0J6_9BACL</name>
<dbReference type="GO" id="GO:0006865">
    <property type="term" value="P:amino acid transport"/>
    <property type="evidence" value="ECO:0007669"/>
    <property type="project" value="TreeGrafter"/>
</dbReference>
<evidence type="ECO:0000256" key="5">
    <source>
        <dbReference type="ARBA" id="ARBA00022989"/>
    </source>
</evidence>
<accession>A0A2N5N0J6</accession>
<dbReference type="RefSeq" id="WP_028599338.1">
    <property type="nucleotide sequence ID" value="NZ_BIMM01000006.1"/>
</dbReference>
<feature type="transmembrane region" description="Helical" evidence="7">
    <location>
        <begin position="202"/>
        <end position="223"/>
    </location>
</feature>
<dbReference type="InterPro" id="IPR010065">
    <property type="entry name" value="AA_ABC_transptr_permease_3TM"/>
</dbReference>
<dbReference type="NCBIfam" id="TIGR01726">
    <property type="entry name" value="HEQRo_perm_3TM"/>
    <property type="match status" value="1"/>
</dbReference>
<dbReference type="PROSITE" id="PS50928">
    <property type="entry name" value="ABC_TM1"/>
    <property type="match status" value="1"/>
</dbReference>
<dbReference type="Proteomes" id="UP000234789">
    <property type="component" value="Unassembled WGS sequence"/>
</dbReference>
<dbReference type="GO" id="GO:0022857">
    <property type="term" value="F:transmembrane transporter activity"/>
    <property type="evidence" value="ECO:0007669"/>
    <property type="project" value="InterPro"/>
</dbReference>
<dbReference type="CDD" id="cd06261">
    <property type="entry name" value="TM_PBP2"/>
    <property type="match status" value="1"/>
</dbReference>
<feature type="domain" description="ABC transmembrane type-1" evidence="8">
    <location>
        <begin position="19"/>
        <end position="220"/>
    </location>
</feature>
<evidence type="ECO:0000256" key="7">
    <source>
        <dbReference type="RuleBase" id="RU363032"/>
    </source>
</evidence>
<dbReference type="AlphaFoldDB" id="A0A2N5N0J6"/>
<dbReference type="Pfam" id="PF00528">
    <property type="entry name" value="BPD_transp_1"/>
    <property type="match status" value="1"/>
</dbReference>
<keyword evidence="3" id="KW-1003">Cell membrane</keyword>
<comment type="caution">
    <text evidence="9">The sequence shown here is derived from an EMBL/GenBank/DDBJ whole genome shotgun (WGS) entry which is preliminary data.</text>
</comment>
<evidence type="ECO:0000256" key="6">
    <source>
        <dbReference type="ARBA" id="ARBA00023136"/>
    </source>
</evidence>
<organism evidence="9 10">
    <name type="scientific">Paenibacillus pasadenensis</name>
    <dbReference type="NCBI Taxonomy" id="217090"/>
    <lineage>
        <taxon>Bacteria</taxon>
        <taxon>Bacillati</taxon>
        <taxon>Bacillota</taxon>
        <taxon>Bacilli</taxon>
        <taxon>Bacillales</taxon>
        <taxon>Paenibacillaceae</taxon>
        <taxon>Paenibacillus</taxon>
    </lineage>
</organism>
<gene>
    <name evidence="9" type="ORF">B8V81_2277</name>
</gene>
<feature type="transmembrane region" description="Helical" evidence="7">
    <location>
        <begin position="98"/>
        <end position="116"/>
    </location>
</feature>
<reference evidence="9 10" key="1">
    <citation type="submission" date="2017-05" db="EMBL/GenBank/DDBJ databases">
        <title>Functional genome analysis of Paenibacillus pasadenensis strain R16: insights on endophytic life style and antifungal activity.</title>
        <authorList>
            <person name="Passera A."/>
            <person name="Marcolungo L."/>
            <person name="Casati P."/>
            <person name="Brasca M."/>
            <person name="Quaglino F."/>
            <person name="Delledonne M."/>
        </authorList>
    </citation>
    <scope>NUCLEOTIDE SEQUENCE [LARGE SCALE GENOMIC DNA]</scope>
    <source>
        <strain evidence="9 10">R16</strain>
    </source>
</reference>
<proteinExistence type="inferred from homology"/>
<comment type="similarity">
    <text evidence="7">Belongs to the binding-protein-dependent transport system permease family.</text>
</comment>
<dbReference type="InterPro" id="IPR035906">
    <property type="entry name" value="MetI-like_sf"/>
</dbReference>
<feature type="transmembrane region" description="Helical" evidence="7">
    <location>
        <begin position="55"/>
        <end position="78"/>
    </location>
</feature>
<feature type="transmembrane region" description="Helical" evidence="7">
    <location>
        <begin position="162"/>
        <end position="182"/>
    </location>
</feature>
<evidence type="ECO:0000313" key="9">
    <source>
        <dbReference type="EMBL" id="PLT43846.1"/>
    </source>
</evidence>
<evidence type="ECO:0000256" key="2">
    <source>
        <dbReference type="ARBA" id="ARBA00022448"/>
    </source>
</evidence>
<keyword evidence="6 7" id="KW-0472">Membrane</keyword>
<dbReference type="OrthoDB" id="9805999at2"/>
<feature type="transmembrane region" description="Helical" evidence="7">
    <location>
        <begin position="23"/>
        <end position="43"/>
    </location>
</feature>
<keyword evidence="2 7" id="KW-0813">Transport</keyword>
<dbReference type="InterPro" id="IPR043429">
    <property type="entry name" value="ArtM/GltK/GlnP/TcyL/YhdX-like"/>
</dbReference>
<evidence type="ECO:0000256" key="1">
    <source>
        <dbReference type="ARBA" id="ARBA00004651"/>
    </source>
</evidence>
<sequence length="236" mass="25015">MNLDLAFIAEALLKLLPAVPTTLLLTAVSAFCGLAAGSVLALLRFFSVPVLGRLAAGWVTVIRGTPMLTHLLLLYVGLPLLIDSVAGQLGSSWTSARIPMIAFAMLSFSITASAYGSEVIRSGLLAVSRGQMEAALSVGMTVPQALRRIVFPQALAASVPNLTNFVIGMLHASTLAFVVSVVDINAQAEIVASTNWKYFEAFLAAAVLFWAMTLVLERIGAVLEKRVSRYHRGGVA</sequence>
<evidence type="ECO:0000256" key="4">
    <source>
        <dbReference type="ARBA" id="ARBA00022692"/>
    </source>
</evidence>
<dbReference type="GO" id="GO:0043190">
    <property type="term" value="C:ATP-binding cassette (ABC) transporter complex"/>
    <property type="evidence" value="ECO:0007669"/>
    <property type="project" value="InterPro"/>
</dbReference>
<keyword evidence="10" id="KW-1185">Reference proteome</keyword>